<dbReference type="Proteomes" id="UP000001868">
    <property type="component" value="Chromosome"/>
</dbReference>
<dbReference type="AlphaFoldDB" id="B4RC53"/>
<feature type="signal peptide" evidence="1">
    <location>
        <begin position="1"/>
        <end position="17"/>
    </location>
</feature>
<evidence type="ECO:0008006" key="4">
    <source>
        <dbReference type="Google" id="ProtNLM"/>
    </source>
</evidence>
<dbReference type="InterPro" id="IPR021330">
    <property type="entry name" value="DUF2939"/>
</dbReference>
<dbReference type="Pfam" id="PF11159">
    <property type="entry name" value="DUF2939"/>
    <property type="match status" value="1"/>
</dbReference>
<dbReference type="OrthoDB" id="7186940at2"/>
<feature type="chain" id="PRO_5002825303" description="DUF2939 domain-containing protein" evidence="1">
    <location>
        <begin position="18"/>
        <end position="166"/>
    </location>
</feature>
<dbReference type="STRING" id="450851.PHZ_c3437"/>
<dbReference type="RefSeq" id="WP_012523984.1">
    <property type="nucleotide sequence ID" value="NC_011144.1"/>
</dbReference>
<proteinExistence type="predicted"/>
<evidence type="ECO:0000256" key="1">
    <source>
        <dbReference type="SAM" id="SignalP"/>
    </source>
</evidence>
<accession>B4RC53</accession>
<name>B4RC53_PHEZH</name>
<protein>
    <recommendedName>
        <fullName evidence="4">DUF2939 domain-containing protein</fullName>
    </recommendedName>
</protein>
<keyword evidence="1" id="KW-0732">Signal</keyword>
<dbReference type="EMBL" id="CP000747">
    <property type="protein sequence ID" value="ACG79846.1"/>
    <property type="molecule type" value="Genomic_DNA"/>
</dbReference>
<evidence type="ECO:0000313" key="2">
    <source>
        <dbReference type="EMBL" id="ACG79846.1"/>
    </source>
</evidence>
<dbReference type="KEGG" id="pzu:PHZ_c3437"/>
<dbReference type="eggNOG" id="ENOG5033ZBP">
    <property type="taxonomic scope" value="Bacteria"/>
</dbReference>
<dbReference type="PROSITE" id="PS51257">
    <property type="entry name" value="PROKAR_LIPOPROTEIN"/>
    <property type="match status" value="1"/>
</dbReference>
<keyword evidence="3" id="KW-1185">Reference proteome</keyword>
<sequence length="166" mass="17957">MRIVILSLIALALTACASVRKLDAANDVHALLIAIRDDDQAAFDAHVDRAALKQEIEARLVAEGRKDERLGGLAAILAPALADLAGETLVQPSVFRGVAEYYGYTRETKIPGPLAISQALKPLPDGRICATRKQDGPCLLIFTKGPDDRWRLSGFEGDIKELRLKG</sequence>
<dbReference type="HOGENOM" id="CLU_1567884_0_0_5"/>
<gene>
    <name evidence="2" type="ordered locus">PHZ_c3437</name>
</gene>
<reference evidence="2 3" key="1">
    <citation type="journal article" date="2008" name="BMC Genomics">
        <title>Complete genome of Phenylobacterium zucineum - a novel facultative intracellular bacterium isolated from human erythroleukemia cell line K562.</title>
        <authorList>
            <person name="Luo Y."/>
            <person name="Xu X."/>
            <person name="Ding Z."/>
            <person name="Liu Z."/>
            <person name="Zhang B."/>
            <person name="Yan Z."/>
            <person name="Sun J."/>
            <person name="Hu S."/>
            <person name="Hu X."/>
        </authorList>
    </citation>
    <scope>NUCLEOTIDE SEQUENCE [LARGE SCALE GENOMIC DNA]</scope>
    <source>
        <strain evidence="2 3">HLK1</strain>
    </source>
</reference>
<evidence type="ECO:0000313" key="3">
    <source>
        <dbReference type="Proteomes" id="UP000001868"/>
    </source>
</evidence>
<organism evidence="2 3">
    <name type="scientific">Phenylobacterium zucineum (strain HLK1)</name>
    <dbReference type="NCBI Taxonomy" id="450851"/>
    <lineage>
        <taxon>Bacteria</taxon>
        <taxon>Pseudomonadati</taxon>
        <taxon>Pseudomonadota</taxon>
        <taxon>Alphaproteobacteria</taxon>
        <taxon>Caulobacterales</taxon>
        <taxon>Caulobacteraceae</taxon>
        <taxon>Phenylobacterium</taxon>
    </lineage>
</organism>